<dbReference type="EMBL" id="JAEANY010000001">
    <property type="protein sequence ID" value="MBH5321348.1"/>
    <property type="molecule type" value="Genomic_DNA"/>
</dbReference>
<name>A0ABS0N088_9SPHN</name>
<feature type="transmembrane region" description="Helical" evidence="1">
    <location>
        <begin position="379"/>
        <end position="399"/>
    </location>
</feature>
<dbReference type="Proteomes" id="UP000602442">
    <property type="component" value="Unassembled WGS sequence"/>
</dbReference>
<keyword evidence="1" id="KW-0472">Membrane</keyword>
<reference evidence="2 3" key="1">
    <citation type="submission" date="2020-11" db="EMBL/GenBank/DDBJ databases">
        <title>Erythrobacter sediminis sp. nov., a marine bacterium from a tidal flat of Garorim Bay.</title>
        <authorList>
            <person name="Kim D."/>
            <person name="Yoo Y."/>
            <person name="Kim J.-J."/>
        </authorList>
    </citation>
    <scope>NUCLEOTIDE SEQUENCE [LARGE SCALE GENOMIC DNA]</scope>
    <source>
        <strain evidence="2 3">JGD-13</strain>
    </source>
</reference>
<organism evidence="2 3">
    <name type="scientific">Aurantiacibacter sediminis</name>
    <dbReference type="NCBI Taxonomy" id="2793064"/>
    <lineage>
        <taxon>Bacteria</taxon>
        <taxon>Pseudomonadati</taxon>
        <taxon>Pseudomonadota</taxon>
        <taxon>Alphaproteobacteria</taxon>
        <taxon>Sphingomonadales</taxon>
        <taxon>Erythrobacteraceae</taxon>
        <taxon>Aurantiacibacter</taxon>
    </lineage>
</organism>
<feature type="transmembrane region" description="Helical" evidence="1">
    <location>
        <begin position="34"/>
        <end position="54"/>
    </location>
</feature>
<dbReference type="RefSeq" id="WP_197920683.1">
    <property type="nucleotide sequence ID" value="NZ_CAWPTA010000006.1"/>
</dbReference>
<dbReference type="PANTHER" id="PTHR38442:SF1">
    <property type="entry name" value="INNER MEMBRANE PROTEIN"/>
    <property type="match status" value="1"/>
</dbReference>
<keyword evidence="1" id="KW-1133">Transmembrane helix</keyword>
<sequence length="402" mass="44292">MRITATLMLVAMAVIFVSSHQMLAVHPAWGYVNAFAEAAMVGGLADWFAVTALFRHPMGLPIPHTAIIPKNKDRIADTMAAFLRSNFLTPVVVARRMREMNVAKAAGDFLTKGGGGEVNRIKAGAGQLLVELLESLDPDRLGLQVKAGLARQAEKLDVAPLLGRVLETAIADNRHRPLIDGFIRWAGLTLEDNEDMVRDMVQQRANAIIRWTGLDGRLAESVLGGLYKLLAEMHVDPEHPVRGKVEEGLSNLAQDLQHDPEMRARVERMKNDLLANPAVADWWMGVWERMRLSLIEMVRNPDAAMSGQMGSSLAELGKALQSDPALQIQVNRFARRTLVGVVTRYGEQIVSLVSNTVKSWDAETITLRIERAVGRDLQFIRINGTLVGGLVGLTIHFLIEVL</sequence>
<evidence type="ECO:0000313" key="3">
    <source>
        <dbReference type="Proteomes" id="UP000602442"/>
    </source>
</evidence>
<keyword evidence="1" id="KW-0812">Transmembrane</keyword>
<dbReference type="PANTHER" id="PTHR38442">
    <property type="entry name" value="INNER MEMBRANE PROTEIN-RELATED"/>
    <property type="match status" value="1"/>
</dbReference>
<protein>
    <submittedName>
        <fullName evidence="2">DUF445 domain-containing protein</fullName>
    </submittedName>
</protein>
<dbReference type="InterPro" id="IPR007383">
    <property type="entry name" value="DUF445"/>
</dbReference>
<evidence type="ECO:0000313" key="2">
    <source>
        <dbReference type="EMBL" id="MBH5321348.1"/>
    </source>
</evidence>
<dbReference type="Pfam" id="PF04286">
    <property type="entry name" value="DUF445"/>
    <property type="match status" value="1"/>
</dbReference>
<comment type="caution">
    <text evidence="2">The sequence shown here is derived from an EMBL/GenBank/DDBJ whole genome shotgun (WGS) entry which is preliminary data.</text>
</comment>
<keyword evidence="3" id="KW-1185">Reference proteome</keyword>
<proteinExistence type="predicted"/>
<accession>A0ABS0N088</accession>
<gene>
    <name evidence="2" type="ORF">I5L03_01965</name>
</gene>
<evidence type="ECO:0000256" key="1">
    <source>
        <dbReference type="SAM" id="Phobius"/>
    </source>
</evidence>